<sequence>MPKAGGSSGTDRHPRTTDQVREQHMWTALIAVIGTLLGSVATHFFQRQTAERTAVLARAEQLRQERISAYSSFAGALVDYRRGQNDRWHRALEAPGSTVAEEARIDSYRLRSSAHQALIRVQLVCDDPQALALAASAFELTNCLHEAPDESDRSLRSEQARETLSEFIGAAAPSVR</sequence>
<keyword evidence="1" id="KW-1133">Transmembrane helix</keyword>
<organism evidence="2 3">
    <name type="scientific">Streptomyces pristinaespiralis (strain ATCC 25486 / DSM 40338 / CBS 914.69 / JCM 4507 / KCC S-0507 / NBRC 13074 / NRRL 2958 / 5647)</name>
    <dbReference type="NCBI Taxonomy" id="457429"/>
    <lineage>
        <taxon>Bacteria</taxon>
        <taxon>Bacillati</taxon>
        <taxon>Actinomycetota</taxon>
        <taxon>Actinomycetes</taxon>
        <taxon>Kitasatosporales</taxon>
        <taxon>Streptomycetaceae</taxon>
        <taxon>Streptomyces</taxon>
    </lineage>
</organism>
<reference evidence="3" key="1">
    <citation type="submission" date="2008-02" db="EMBL/GenBank/DDBJ databases">
        <authorList>
            <consortium name="The Broad Institute Genome Sequencing Platform"/>
            <person name="Fischbach M."/>
            <person name="Ward D."/>
            <person name="Young S."/>
            <person name="Jaffe D."/>
            <person name="Gnerre S."/>
            <person name="Berlin A."/>
            <person name="Heiman D."/>
            <person name="Hepburn T."/>
            <person name="Sykes S."/>
            <person name="Alvarado L."/>
            <person name="Kodira C.D."/>
            <person name="Straight P."/>
            <person name="Clardy J."/>
            <person name="Hung D."/>
            <person name="Kolter R."/>
            <person name="Mekalanos J."/>
            <person name="Walker S."/>
            <person name="Walsh C.T."/>
            <person name="Lander E."/>
            <person name="Galagan J."/>
            <person name="Nusbaum C."/>
            <person name="Birren B."/>
        </authorList>
    </citation>
    <scope>NUCLEOTIDE SEQUENCE [LARGE SCALE GENOMIC DNA]</scope>
    <source>
        <strain evidence="3">ATCC 25486 / DSM 40338 / CBS 914.69 / JCM 4507 / NBRC 13074 / NRRL 2958 / 5647</strain>
    </source>
</reference>
<dbReference type="AlphaFoldDB" id="B5HG89"/>
<dbReference type="eggNOG" id="ENOG5033MCC">
    <property type="taxonomic scope" value="Bacteria"/>
</dbReference>
<evidence type="ECO:0008006" key="4">
    <source>
        <dbReference type="Google" id="ProtNLM"/>
    </source>
</evidence>
<keyword evidence="1" id="KW-0812">Transmembrane</keyword>
<keyword evidence="1" id="KW-0472">Membrane</keyword>
<evidence type="ECO:0000313" key="2">
    <source>
        <dbReference type="EMBL" id="EDY65850.1"/>
    </source>
</evidence>
<evidence type="ECO:0000256" key="1">
    <source>
        <dbReference type="SAM" id="Phobius"/>
    </source>
</evidence>
<dbReference type="Proteomes" id="UP000002805">
    <property type="component" value="Chromosome"/>
</dbReference>
<feature type="transmembrane region" description="Helical" evidence="1">
    <location>
        <begin position="25"/>
        <end position="45"/>
    </location>
</feature>
<evidence type="ECO:0000313" key="3">
    <source>
        <dbReference type="Proteomes" id="UP000002805"/>
    </source>
</evidence>
<name>B5HG89_STRE2</name>
<gene>
    <name evidence="2" type="ORF">SSDG_04123</name>
</gene>
<keyword evidence="3" id="KW-1185">Reference proteome</keyword>
<dbReference type="HOGENOM" id="CLU_130440_0_0_11"/>
<proteinExistence type="predicted"/>
<protein>
    <recommendedName>
        <fullName evidence="4">Protein kilB</fullName>
    </recommendedName>
</protein>
<reference evidence="3" key="2">
    <citation type="submission" date="2009-10" db="EMBL/GenBank/DDBJ databases">
        <title>The genome sequence of Streptomyces pristinaespiralis strain ATCC 25486.</title>
        <authorList>
            <consortium name="The Broad Institute Genome Sequencing Platform"/>
            <consortium name="Broad Institute Microbial Sequencing Center"/>
            <person name="Fischbach M."/>
            <person name="Godfrey P."/>
            <person name="Ward D."/>
            <person name="Young S."/>
            <person name="Zeng Q."/>
            <person name="Koehrsen M."/>
            <person name="Alvarado L."/>
            <person name="Berlin A.M."/>
            <person name="Bochicchio J."/>
            <person name="Borenstein D."/>
            <person name="Chapman S.B."/>
            <person name="Chen Z."/>
            <person name="Engels R."/>
            <person name="Freedman E."/>
            <person name="Gellesch M."/>
            <person name="Goldberg J."/>
            <person name="Griggs A."/>
            <person name="Gujja S."/>
            <person name="Heilman E.R."/>
            <person name="Heiman D.I."/>
            <person name="Hepburn T.A."/>
            <person name="Howarth C."/>
            <person name="Jen D."/>
            <person name="Larson L."/>
            <person name="Lewis B."/>
            <person name="Mehta T."/>
            <person name="Park D."/>
            <person name="Pearson M."/>
            <person name="Richards J."/>
            <person name="Roberts A."/>
            <person name="Saif S."/>
            <person name="Shea T.D."/>
            <person name="Shenoy N."/>
            <person name="Sisk P."/>
            <person name="Stolte C."/>
            <person name="Sykes S.N."/>
            <person name="Thomson T."/>
            <person name="Walk T."/>
            <person name="White J."/>
            <person name="Yandava C."/>
            <person name="Straight P."/>
            <person name="Clardy J."/>
            <person name="Hung D."/>
            <person name="Kolter R."/>
            <person name="Mekalanos J."/>
            <person name="Walker S."/>
            <person name="Walsh C.T."/>
            <person name="Wieland-Brown L.C."/>
            <person name="Haas B."/>
            <person name="Nusbaum C."/>
            <person name="Birren B."/>
        </authorList>
    </citation>
    <scope>NUCLEOTIDE SEQUENCE [LARGE SCALE GENOMIC DNA]</scope>
    <source>
        <strain evidence="3">ATCC 25486 / DSM 40338 / CBS 914.69 / JCM 4507 / NBRC 13074 / NRRL 2958 / 5647</strain>
    </source>
</reference>
<accession>B5HG89</accession>
<dbReference type="EMBL" id="CM000950">
    <property type="protein sequence ID" value="EDY65850.1"/>
    <property type="molecule type" value="Genomic_DNA"/>
</dbReference>